<reference evidence="3 4" key="1">
    <citation type="submission" date="2017-07" db="EMBL/GenBank/DDBJ databases">
        <title>Draft whole genome sequences of clinical Proprionibacteriaceae strains.</title>
        <authorList>
            <person name="Bernier A.-M."/>
            <person name="Bernard K."/>
            <person name="Domingo M.-C."/>
        </authorList>
    </citation>
    <scope>NUCLEOTIDE SEQUENCE [LARGE SCALE GENOMIC DNA]</scope>
    <source>
        <strain evidence="3 4">NML 030167</strain>
    </source>
</reference>
<feature type="region of interest" description="Disordered" evidence="1">
    <location>
        <begin position="538"/>
        <end position="633"/>
    </location>
</feature>
<feature type="compositionally biased region" description="Polar residues" evidence="1">
    <location>
        <begin position="658"/>
        <end position="683"/>
    </location>
</feature>
<feature type="transmembrane region" description="Helical" evidence="2">
    <location>
        <begin position="327"/>
        <end position="348"/>
    </location>
</feature>
<feature type="transmembrane region" description="Helical" evidence="2">
    <location>
        <begin position="415"/>
        <end position="432"/>
    </location>
</feature>
<comment type="caution">
    <text evidence="3">The sequence shown here is derived from an EMBL/GenBank/DDBJ whole genome shotgun (WGS) entry which is preliminary data.</text>
</comment>
<keyword evidence="4" id="KW-1185">Reference proteome</keyword>
<evidence type="ECO:0008006" key="5">
    <source>
        <dbReference type="Google" id="ProtNLM"/>
    </source>
</evidence>
<dbReference type="EMBL" id="NMVO01000018">
    <property type="protein sequence ID" value="OYO08814.1"/>
    <property type="molecule type" value="Genomic_DNA"/>
</dbReference>
<feature type="region of interest" description="Disordered" evidence="1">
    <location>
        <begin position="490"/>
        <end position="522"/>
    </location>
</feature>
<feature type="transmembrane region" description="Helical" evidence="2">
    <location>
        <begin position="354"/>
        <end position="372"/>
    </location>
</feature>
<evidence type="ECO:0000256" key="1">
    <source>
        <dbReference type="SAM" id="MobiDB-lite"/>
    </source>
</evidence>
<feature type="compositionally biased region" description="Polar residues" evidence="1">
    <location>
        <begin position="541"/>
        <end position="551"/>
    </location>
</feature>
<feature type="region of interest" description="Disordered" evidence="1">
    <location>
        <begin position="650"/>
        <end position="698"/>
    </location>
</feature>
<accession>A0A255G7I3</accession>
<evidence type="ECO:0000313" key="3">
    <source>
        <dbReference type="EMBL" id="OYO08814.1"/>
    </source>
</evidence>
<keyword evidence="2" id="KW-0812">Transmembrane</keyword>
<organism evidence="3 4">
    <name type="scientific">Enemella evansiae</name>
    <dbReference type="NCBI Taxonomy" id="2016499"/>
    <lineage>
        <taxon>Bacteria</taxon>
        <taxon>Bacillati</taxon>
        <taxon>Actinomycetota</taxon>
        <taxon>Actinomycetes</taxon>
        <taxon>Propionibacteriales</taxon>
        <taxon>Propionibacteriaceae</taxon>
        <taxon>Enemella</taxon>
    </lineage>
</organism>
<keyword evidence="2" id="KW-0472">Membrane</keyword>
<evidence type="ECO:0000256" key="2">
    <source>
        <dbReference type="SAM" id="Phobius"/>
    </source>
</evidence>
<feature type="transmembrane region" description="Helical" evidence="2">
    <location>
        <begin position="160"/>
        <end position="179"/>
    </location>
</feature>
<dbReference type="AlphaFoldDB" id="A0A255G7I3"/>
<dbReference type="RefSeq" id="WP_094407042.1">
    <property type="nucleotide sequence ID" value="NZ_NMVO01000018.1"/>
</dbReference>
<evidence type="ECO:0000313" key="4">
    <source>
        <dbReference type="Proteomes" id="UP000215896"/>
    </source>
</evidence>
<keyword evidence="2" id="KW-1133">Transmembrane helix</keyword>
<gene>
    <name evidence="3" type="ORF">CGZ94_20170</name>
</gene>
<feature type="compositionally biased region" description="Basic and acidic residues" evidence="1">
    <location>
        <begin position="556"/>
        <end position="569"/>
    </location>
</feature>
<name>A0A255G7I3_9ACTN</name>
<sequence>MIRRRIAALLVGIIGVTVIVLGLGAPSASAIDICKDAPAPISPRAGMAGLLTQRPAQVRPDANPFADPRIPIADVYGLSWSWSVYDLGCTTNALDDPVAVGNTQVANVVLGTGAAGVAVVAVVERLSMASTVDWLYRWVGSVTEAIRPMILGGPTANGPMIGLLGIAVIACGILLAWRAKRANYADTMKSAGIVTGCVALAVFTLVVPAKASEAADAGVKEVSKIAGSAFNASLSDGANRQALYRSWLAGSFGDPDSQAAKDLGPRLMWATHYTWAEWDQVQNDPKARAELDKKKSAEFKKVGEELKRANPSGYEAFKGKGDRIGPAMFGVMAAFVLGLFALIAYAVILFARVIMQVLVIAAPVATVAGVLPPGYTVLMRLWDLFTGALVAVFKFVLAAGIVATAQGLLATLDPVSSLVWMAILTAVALVITKPFRTFKTLMPGLDPDRHYTREALGKLIGVATKVGGAVLTGGVSGAVAGAATSAATANAETPPAPSAGKQAPQQVQLIQKSRPALPPPIWRRASVTGKLVGLEAATGTRLDQPQLTATASPGKKLSERRPGQSERPRGPRTGTGDIPLTPMGDKPQNPAVLKDTGTQPGTEPRRDTGTRSTGPAFRPDHHSQSGSVLHGEVLHGDVLDDRDSVMYRRGDGAVRRGATSSPVTAPVTGSTPTRDVGSDQPSNELVLYRSNRGGGRHA</sequence>
<dbReference type="Proteomes" id="UP000215896">
    <property type="component" value="Unassembled WGS sequence"/>
</dbReference>
<protein>
    <recommendedName>
        <fullName evidence="5">TrbL/VirB6 plasmid conjugal transfer protein</fullName>
    </recommendedName>
</protein>
<dbReference type="OrthoDB" id="4480700at2"/>
<proteinExistence type="predicted"/>
<feature type="transmembrane region" description="Helical" evidence="2">
    <location>
        <begin position="384"/>
        <end position="409"/>
    </location>
</feature>